<dbReference type="PIRSF" id="PIRSF017082">
    <property type="entry name" value="YflP"/>
    <property type="match status" value="1"/>
</dbReference>
<protein>
    <submittedName>
        <fullName evidence="3">Tripartite tricarboxylate transporter substrate binding protein</fullName>
    </submittedName>
</protein>
<keyword evidence="4" id="KW-1185">Reference proteome</keyword>
<gene>
    <name evidence="3" type="ORF">RY831_14440</name>
</gene>
<evidence type="ECO:0000256" key="2">
    <source>
        <dbReference type="SAM" id="SignalP"/>
    </source>
</evidence>
<dbReference type="SUPFAM" id="SSF53850">
    <property type="entry name" value="Periplasmic binding protein-like II"/>
    <property type="match status" value="1"/>
</dbReference>
<dbReference type="PANTHER" id="PTHR42928:SF5">
    <property type="entry name" value="BLR1237 PROTEIN"/>
    <property type="match status" value="1"/>
</dbReference>
<name>A0ABU6JAR6_9BURK</name>
<dbReference type="RefSeq" id="WP_326507074.1">
    <property type="nucleotide sequence ID" value="NZ_JAWIIV010000011.1"/>
</dbReference>
<keyword evidence="2" id="KW-0732">Signal</keyword>
<sequence>MWKTMFKSAGCVAVLMLASTQQAVAQEAAYPTKPVRIIVSFPPGGTTDSITRIIAGKLSTKWGQPVIVENRPGAGGNIAAQTVVNASPDGYTLLSSAPGPLTINFNIFKNLNFDARRLVPVAMVADMPNVLTVGPTIKVRTLEELLTQLKQNPGKVTYATQGNATTSHLTAELFQSMTGTKMLHVPYKGSTPALTDLIGGQVDLIFDNITTSLPFYNQKRVNILAVASKERLATLPNVPTAAEAGLKNFESATWVAFVAPPGTPAAVVDKINKGVNESLKEPDVQRQFADLGAQTTGGTPAQMAAFLKSETAKWQKVIETAKITGE</sequence>
<proteinExistence type="inferred from homology"/>
<dbReference type="Gene3D" id="3.40.190.150">
    <property type="entry name" value="Bordetella uptake gene, domain 1"/>
    <property type="match status" value="1"/>
</dbReference>
<dbReference type="InterPro" id="IPR005064">
    <property type="entry name" value="BUG"/>
</dbReference>
<feature type="signal peptide" evidence="2">
    <location>
        <begin position="1"/>
        <end position="25"/>
    </location>
</feature>
<comment type="caution">
    <text evidence="3">The sequence shown here is derived from an EMBL/GenBank/DDBJ whole genome shotgun (WGS) entry which is preliminary data.</text>
</comment>
<dbReference type="Proteomes" id="UP001352263">
    <property type="component" value="Unassembled WGS sequence"/>
</dbReference>
<evidence type="ECO:0000313" key="4">
    <source>
        <dbReference type="Proteomes" id="UP001352263"/>
    </source>
</evidence>
<dbReference type="InterPro" id="IPR042100">
    <property type="entry name" value="Bug_dom1"/>
</dbReference>
<dbReference type="Gene3D" id="3.40.190.10">
    <property type="entry name" value="Periplasmic binding protein-like II"/>
    <property type="match status" value="1"/>
</dbReference>
<dbReference type="Pfam" id="PF03401">
    <property type="entry name" value="TctC"/>
    <property type="match status" value="1"/>
</dbReference>
<feature type="chain" id="PRO_5045962189" evidence="2">
    <location>
        <begin position="26"/>
        <end position="326"/>
    </location>
</feature>
<evidence type="ECO:0000256" key="1">
    <source>
        <dbReference type="ARBA" id="ARBA00006987"/>
    </source>
</evidence>
<evidence type="ECO:0000313" key="3">
    <source>
        <dbReference type="EMBL" id="MEC4720357.1"/>
    </source>
</evidence>
<accession>A0ABU6JAR6</accession>
<dbReference type="EMBL" id="JAWIIV010000011">
    <property type="protein sequence ID" value="MEC4720357.1"/>
    <property type="molecule type" value="Genomic_DNA"/>
</dbReference>
<dbReference type="CDD" id="cd13578">
    <property type="entry name" value="PBP2_Bug27"/>
    <property type="match status" value="1"/>
</dbReference>
<reference evidence="3 4" key="1">
    <citation type="submission" date="2023-10" db="EMBL/GenBank/DDBJ databases">
        <title>Noviherbaspirillum sp. CPCC 100848 genome assembly.</title>
        <authorList>
            <person name="Li X.Y."/>
            <person name="Fang X.M."/>
        </authorList>
    </citation>
    <scope>NUCLEOTIDE SEQUENCE [LARGE SCALE GENOMIC DNA]</scope>
    <source>
        <strain evidence="3 4">CPCC 100848</strain>
    </source>
</reference>
<comment type="similarity">
    <text evidence="1">Belongs to the UPF0065 (bug) family.</text>
</comment>
<dbReference type="PANTHER" id="PTHR42928">
    <property type="entry name" value="TRICARBOXYLATE-BINDING PROTEIN"/>
    <property type="match status" value="1"/>
</dbReference>
<organism evidence="3 4">
    <name type="scientific">Noviherbaspirillum album</name>
    <dbReference type="NCBI Taxonomy" id="3080276"/>
    <lineage>
        <taxon>Bacteria</taxon>
        <taxon>Pseudomonadati</taxon>
        <taxon>Pseudomonadota</taxon>
        <taxon>Betaproteobacteria</taxon>
        <taxon>Burkholderiales</taxon>
        <taxon>Oxalobacteraceae</taxon>
        <taxon>Noviherbaspirillum</taxon>
    </lineage>
</organism>